<protein>
    <submittedName>
        <fullName evidence="1">Uncharacterized protein</fullName>
    </submittedName>
</protein>
<dbReference type="EMBL" id="JAUEPU010000010">
    <property type="protein sequence ID" value="KAK0499154.1"/>
    <property type="molecule type" value="Genomic_DNA"/>
</dbReference>
<comment type="caution">
    <text evidence="1">The sequence shown here is derived from an EMBL/GenBank/DDBJ whole genome shotgun (WGS) entry which is preliminary data.</text>
</comment>
<evidence type="ECO:0000313" key="1">
    <source>
        <dbReference type="EMBL" id="KAK0499154.1"/>
    </source>
</evidence>
<dbReference type="Gene3D" id="3.40.630.30">
    <property type="match status" value="1"/>
</dbReference>
<accession>A0AA39UVF3</accession>
<proteinExistence type="predicted"/>
<dbReference type="Proteomes" id="UP001175228">
    <property type="component" value="Unassembled WGS sequence"/>
</dbReference>
<gene>
    <name evidence="1" type="ORF">EDD18DRAFT_1350583</name>
</gene>
<reference evidence="1" key="1">
    <citation type="submission" date="2023-06" db="EMBL/GenBank/DDBJ databases">
        <authorList>
            <consortium name="Lawrence Berkeley National Laboratory"/>
            <person name="Ahrendt S."/>
            <person name="Sahu N."/>
            <person name="Indic B."/>
            <person name="Wong-Bajracharya J."/>
            <person name="Merenyi Z."/>
            <person name="Ke H.-M."/>
            <person name="Monk M."/>
            <person name="Kocsube S."/>
            <person name="Drula E."/>
            <person name="Lipzen A."/>
            <person name="Balint B."/>
            <person name="Henrissat B."/>
            <person name="Andreopoulos B."/>
            <person name="Martin F.M."/>
            <person name="Harder C.B."/>
            <person name="Rigling D."/>
            <person name="Ford K.L."/>
            <person name="Foster G.D."/>
            <person name="Pangilinan J."/>
            <person name="Papanicolaou A."/>
            <person name="Barry K."/>
            <person name="LaButti K."/>
            <person name="Viragh M."/>
            <person name="Koriabine M."/>
            <person name="Yan M."/>
            <person name="Riley R."/>
            <person name="Champramary S."/>
            <person name="Plett K.L."/>
            <person name="Tsai I.J."/>
            <person name="Slot J."/>
            <person name="Sipos G."/>
            <person name="Plett J."/>
            <person name="Nagy L.G."/>
            <person name="Grigoriev I.V."/>
        </authorList>
    </citation>
    <scope>NUCLEOTIDE SEQUENCE</scope>
    <source>
        <strain evidence="1">HWK02</strain>
    </source>
</reference>
<dbReference type="AlphaFoldDB" id="A0AA39UVF3"/>
<organism evidence="1 2">
    <name type="scientific">Armillaria luteobubalina</name>
    <dbReference type="NCBI Taxonomy" id="153913"/>
    <lineage>
        <taxon>Eukaryota</taxon>
        <taxon>Fungi</taxon>
        <taxon>Dikarya</taxon>
        <taxon>Basidiomycota</taxon>
        <taxon>Agaricomycotina</taxon>
        <taxon>Agaricomycetes</taxon>
        <taxon>Agaricomycetidae</taxon>
        <taxon>Agaricales</taxon>
        <taxon>Marasmiineae</taxon>
        <taxon>Physalacriaceae</taxon>
        <taxon>Armillaria</taxon>
    </lineage>
</organism>
<sequence>MFSRAVVERLIEEAQIEEAVFVCLRAFKGDISLKRMSGGNPENGRVYLEAMLKAGALEGQIYVATDDELGKLRAVALLFPPGRPTLNASTGIHSGSY</sequence>
<keyword evidence="2" id="KW-1185">Reference proteome</keyword>
<name>A0AA39UVF3_9AGAR</name>
<evidence type="ECO:0000313" key="2">
    <source>
        <dbReference type="Proteomes" id="UP001175228"/>
    </source>
</evidence>